<sequence length="135" mass="15748">MIYFDTDVLIHLLVPQDSTKNKKAKELYEAATSASQFLISFLSLQETAYVLHRLDRKPDDIEAMLQTFLPFEPVFYQMEEMLRAISIAKVIGFQNINDCLHTAIAETHHCQELYTFNQSDFKRIQKLTKIKITVF</sequence>
<dbReference type="Pfam" id="PF01850">
    <property type="entry name" value="PIN"/>
    <property type="match status" value="1"/>
</dbReference>
<dbReference type="OrthoDB" id="952635at2"/>
<dbReference type="InterPro" id="IPR029060">
    <property type="entry name" value="PIN-like_dom_sf"/>
</dbReference>
<keyword evidence="3" id="KW-1185">Reference proteome</keyword>
<dbReference type="Proteomes" id="UP000253383">
    <property type="component" value="Unassembled WGS sequence"/>
</dbReference>
<protein>
    <submittedName>
        <fullName evidence="2">Type II toxin-antitoxin system VapC family toxin</fullName>
    </submittedName>
</protein>
<proteinExistence type="predicted"/>
<dbReference type="AlphaFoldDB" id="A0A368JF59"/>
<evidence type="ECO:0000259" key="1">
    <source>
        <dbReference type="Pfam" id="PF01850"/>
    </source>
</evidence>
<organism evidence="2 3">
    <name type="scientific">Larkinella punicea</name>
    <dbReference type="NCBI Taxonomy" id="2315727"/>
    <lineage>
        <taxon>Bacteria</taxon>
        <taxon>Pseudomonadati</taxon>
        <taxon>Bacteroidota</taxon>
        <taxon>Cytophagia</taxon>
        <taxon>Cytophagales</taxon>
        <taxon>Spirosomataceae</taxon>
        <taxon>Larkinella</taxon>
    </lineage>
</organism>
<dbReference type="InterPro" id="IPR002716">
    <property type="entry name" value="PIN_dom"/>
</dbReference>
<gene>
    <name evidence="2" type="ORF">DUE52_27555</name>
</gene>
<accession>A0A368JF59</accession>
<dbReference type="SUPFAM" id="SSF88723">
    <property type="entry name" value="PIN domain-like"/>
    <property type="match status" value="1"/>
</dbReference>
<dbReference type="EMBL" id="QOWE01000029">
    <property type="protein sequence ID" value="RCR66297.1"/>
    <property type="molecule type" value="Genomic_DNA"/>
</dbReference>
<comment type="caution">
    <text evidence="2">The sequence shown here is derived from an EMBL/GenBank/DDBJ whole genome shotgun (WGS) entry which is preliminary data.</text>
</comment>
<name>A0A368JF59_9BACT</name>
<dbReference type="Gene3D" id="3.40.50.1010">
    <property type="entry name" value="5'-nuclease"/>
    <property type="match status" value="1"/>
</dbReference>
<evidence type="ECO:0000313" key="2">
    <source>
        <dbReference type="EMBL" id="RCR66297.1"/>
    </source>
</evidence>
<evidence type="ECO:0000313" key="3">
    <source>
        <dbReference type="Proteomes" id="UP000253383"/>
    </source>
</evidence>
<feature type="domain" description="PIN" evidence="1">
    <location>
        <begin position="2"/>
        <end position="126"/>
    </location>
</feature>
<reference evidence="2 3" key="1">
    <citation type="submission" date="2018-07" db="EMBL/GenBank/DDBJ databases">
        <title>Genome analysis of Larkinella rosea.</title>
        <authorList>
            <person name="Zhou Z."/>
            <person name="Wang G."/>
        </authorList>
    </citation>
    <scope>NUCLEOTIDE SEQUENCE [LARGE SCALE GENOMIC DNA]</scope>
    <source>
        <strain evidence="3">zzj9</strain>
    </source>
</reference>
<dbReference type="RefSeq" id="WP_114409313.1">
    <property type="nucleotide sequence ID" value="NZ_QOWE01000029.1"/>
</dbReference>